<dbReference type="AlphaFoldDB" id="A0A2S7K7R9"/>
<evidence type="ECO:0000259" key="4">
    <source>
        <dbReference type="PROSITE" id="PS51790"/>
    </source>
</evidence>
<dbReference type="PANTHER" id="PTHR10173">
    <property type="entry name" value="METHIONINE SULFOXIDE REDUCTASE"/>
    <property type="match status" value="1"/>
</dbReference>
<dbReference type="EMBL" id="PJCH01000005">
    <property type="protein sequence ID" value="PQA88531.1"/>
    <property type="molecule type" value="Genomic_DNA"/>
</dbReference>
<keyword evidence="2" id="KW-0560">Oxidoreductase</keyword>
<dbReference type="Pfam" id="PF01641">
    <property type="entry name" value="SelR"/>
    <property type="match status" value="1"/>
</dbReference>
<dbReference type="NCBIfam" id="TIGR00357">
    <property type="entry name" value="peptide-methionine (R)-S-oxide reductase MsrB"/>
    <property type="match status" value="1"/>
</dbReference>
<dbReference type="PROSITE" id="PS51257">
    <property type="entry name" value="PROKAR_LIPOPROTEIN"/>
    <property type="match status" value="1"/>
</dbReference>
<name>A0A2S7K7R9_9PROT</name>
<dbReference type="InterPro" id="IPR002579">
    <property type="entry name" value="Met_Sox_Rdtase_MsrB_dom"/>
</dbReference>
<evidence type="ECO:0000313" key="6">
    <source>
        <dbReference type="Proteomes" id="UP000239504"/>
    </source>
</evidence>
<feature type="domain" description="MsrB" evidence="4">
    <location>
        <begin position="48"/>
        <end position="169"/>
    </location>
</feature>
<comment type="catalytic activity">
    <reaction evidence="3">
        <text>L-methionyl-[protein] + [thioredoxin]-disulfide + H2O = L-methionyl-(R)-S-oxide-[protein] + [thioredoxin]-dithiol</text>
        <dbReference type="Rhea" id="RHEA:24164"/>
        <dbReference type="Rhea" id="RHEA-COMP:10698"/>
        <dbReference type="Rhea" id="RHEA-COMP:10700"/>
        <dbReference type="Rhea" id="RHEA-COMP:12313"/>
        <dbReference type="Rhea" id="RHEA-COMP:12314"/>
        <dbReference type="ChEBI" id="CHEBI:15377"/>
        <dbReference type="ChEBI" id="CHEBI:16044"/>
        <dbReference type="ChEBI" id="CHEBI:29950"/>
        <dbReference type="ChEBI" id="CHEBI:45764"/>
        <dbReference type="ChEBI" id="CHEBI:50058"/>
        <dbReference type="EC" id="1.8.4.12"/>
    </reaction>
</comment>
<dbReference type="GO" id="GO:0005737">
    <property type="term" value="C:cytoplasm"/>
    <property type="evidence" value="ECO:0007669"/>
    <property type="project" value="TreeGrafter"/>
</dbReference>
<gene>
    <name evidence="5" type="primary">msrB</name>
    <name evidence="5" type="ORF">CW354_09610</name>
</gene>
<dbReference type="GO" id="GO:0033743">
    <property type="term" value="F:peptide-methionine (R)-S-oxide reductase activity"/>
    <property type="evidence" value="ECO:0007669"/>
    <property type="project" value="UniProtKB-EC"/>
</dbReference>
<organism evidence="5 6">
    <name type="scientific">Hyphococcus luteus</name>
    <dbReference type="NCBI Taxonomy" id="2058213"/>
    <lineage>
        <taxon>Bacteria</taxon>
        <taxon>Pseudomonadati</taxon>
        <taxon>Pseudomonadota</taxon>
        <taxon>Alphaproteobacteria</taxon>
        <taxon>Parvularculales</taxon>
        <taxon>Parvularculaceae</taxon>
        <taxon>Hyphococcus</taxon>
    </lineage>
</organism>
<dbReference type="EC" id="1.8.4.12" evidence="1"/>
<dbReference type="Proteomes" id="UP000239504">
    <property type="component" value="Unassembled WGS sequence"/>
</dbReference>
<dbReference type="PANTHER" id="PTHR10173:SF57">
    <property type="entry name" value="PEPTIDE-METHIONINE (R)-S-OXIDE REDUCTASE"/>
    <property type="match status" value="1"/>
</dbReference>
<keyword evidence="6" id="KW-1185">Reference proteome</keyword>
<dbReference type="PROSITE" id="PS51790">
    <property type="entry name" value="MSRB"/>
    <property type="match status" value="1"/>
</dbReference>
<dbReference type="GO" id="GO:0006979">
    <property type="term" value="P:response to oxidative stress"/>
    <property type="evidence" value="ECO:0007669"/>
    <property type="project" value="InterPro"/>
</dbReference>
<proteinExistence type="predicted"/>
<protein>
    <recommendedName>
        <fullName evidence="1">peptide-methionine (R)-S-oxide reductase</fullName>
        <ecNumber evidence="1">1.8.4.12</ecNumber>
    </recommendedName>
</protein>
<dbReference type="GO" id="GO:0030091">
    <property type="term" value="P:protein repair"/>
    <property type="evidence" value="ECO:0007669"/>
    <property type="project" value="InterPro"/>
</dbReference>
<dbReference type="InterPro" id="IPR028427">
    <property type="entry name" value="Met_Sox_Rdtase_MsrB"/>
</dbReference>
<dbReference type="InterPro" id="IPR011057">
    <property type="entry name" value="Mss4-like_sf"/>
</dbReference>
<evidence type="ECO:0000256" key="3">
    <source>
        <dbReference type="ARBA" id="ARBA00048488"/>
    </source>
</evidence>
<accession>A0A2S7K7R9</accession>
<evidence type="ECO:0000256" key="1">
    <source>
        <dbReference type="ARBA" id="ARBA00012499"/>
    </source>
</evidence>
<sequence length="169" mass="18404">MAALTRRHLTLGILGAAAGCGVQTQGTAMAKDPDPATIPDYDKWQLSNAEWKERLSPEAYAVLRKEATERAGSSPLDNEKREGIFACAGCGYDLFKSEHKFDSGTGWPSFWDYIPGALGTKTDLKLILPRTEYHCARCGGHQGHVFKDGPEPTGLRYCNNGVALTFKPA</sequence>
<dbReference type="Gene3D" id="2.170.150.20">
    <property type="entry name" value="Peptide methionine sulfoxide reductase"/>
    <property type="match status" value="1"/>
</dbReference>
<reference evidence="5 6" key="1">
    <citation type="submission" date="2017-12" db="EMBL/GenBank/DDBJ databases">
        <authorList>
            <person name="Hurst M.R.H."/>
        </authorList>
    </citation>
    <scope>NUCLEOTIDE SEQUENCE [LARGE SCALE GENOMIC DNA]</scope>
    <source>
        <strain evidence="5 6">SY-3-19</strain>
    </source>
</reference>
<evidence type="ECO:0000313" key="5">
    <source>
        <dbReference type="EMBL" id="PQA88531.1"/>
    </source>
</evidence>
<evidence type="ECO:0000256" key="2">
    <source>
        <dbReference type="ARBA" id="ARBA00023002"/>
    </source>
</evidence>
<dbReference type="SUPFAM" id="SSF51316">
    <property type="entry name" value="Mss4-like"/>
    <property type="match status" value="1"/>
</dbReference>
<dbReference type="OrthoDB" id="9785497at2"/>
<comment type="caution">
    <text evidence="5">The sequence shown here is derived from an EMBL/GenBank/DDBJ whole genome shotgun (WGS) entry which is preliminary data.</text>
</comment>